<comment type="caution">
    <text evidence="1">The sequence shown here is derived from an EMBL/GenBank/DDBJ whole genome shotgun (WGS) entry which is preliminary data.</text>
</comment>
<dbReference type="AlphaFoldDB" id="A0AAE1L500"/>
<reference evidence="1" key="1">
    <citation type="submission" date="2023-10" db="EMBL/GenBank/DDBJ databases">
        <title>Genome assemblies of two species of porcelain crab, Petrolisthes cinctipes and Petrolisthes manimaculis (Anomura: Porcellanidae).</title>
        <authorList>
            <person name="Angst P."/>
        </authorList>
    </citation>
    <scope>NUCLEOTIDE SEQUENCE</scope>
    <source>
        <strain evidence="1">PB745_01</strain>
        <tissue evidence="1">Gill</tissue>
    </source>
</reference>
<keyword evidence="2" id="KW-1185">Reference proteome</keyword>
<organism evidence="1 2">
    <name type="scientific">Petrolisthes cinctipes</name>
    <name type="common">Flat porcelain crab</name>
    <dbReference type="NCBI Taxonomy" id="88211"/>
    <lineage>
        <taxon>Eukaryota</taxon>
        <taxon>Metazoa</taxon>
        <taxon>Ecdysozoa</taxon>
        <taxon>Arthropoda</taxon>
        <taxon>Crustacea</taxon>
        <taxon>Multicrustacea</taxon>
        <taxon>Malacostraca</taxon>
        <taxon>Eumalacostraca</taxon>
        <taxon>Eucarida</taxon>
        <taxon>Decapoda</taxon>
        <taxon>Pleocyemata</taxon>
        <taxon>Anomura</taxon>
        <taxon>Galatheoidea</taxon>
        <taxon>Porcellanidae</taxon>
        <taxon>Petrolisthes</taxon>
    </lineage>
</organism>
<sequence>MAQAGDNTLEQLIKIMAKEELANLPSETRGVAKTAKEVAAIIMPGIVNIISVVVPAAVSATVKDVADLQHVGVTVPDWCSGQQHSDILYSSLSVRDSLYKVEIWWSTSTVSRVRRLSLEVNRTEASAALFSQYYPDAEARKVASVGGEGGLTGHYTLTRLPGDSAQVWCWARNAVGIQMNPCRFTVTSRGGVGGLSGCRVSNQTAFSFRVTCDSQTSQEDGQLYKLFVYAQ</sequence>
<dbReference type="EMBL" id="JAWQEG010000048">
    <property type="protein sequence ID" value="KAK3895327.1"/>
    <property type="molecule type" value="Genomic_DNA"/>
</dbReference>
<gene>
    <name evidence="1" type="ORF">Pcinc_000949</name>
</gene>
<dbReference type="Proteomes" id="UP001286313">
    <property type="component" value="Unassembled WGS sequence"/>
</dbReference>
<feature type="non-terminal residue" evidence="1">
    <location>
        <position position="1"/>
    </location>
</feature>
<evidence type="ECO:0000313" key="2">
    <source>
        <dbReference type="Proteomes" id="UP001286313"/>
    </source>
</evidence>
<accession>A0AAE1L500</accession>
<proteinExistence type="predicted"/>
<name>A0AAE1L500_PETCI</name>
<protein>
    <submittedName>
        <fullName evidence="1">Uncharacterized protein</fullName>
    </submittedName>
</protein>
<evidence type="ECO:0000313" key="1">
    <source>
        <dbReference type="EMBL" id="KAK3895327.1"/>
    </source>
</evidence>